<protein>
    <submittedName>
        <fullName evidence="1">Uncharacterized protein</fullName>
    </submittedName>
</protein>
<gene>
    <name evidence="1" type="ORF">S12H4_09409</name>
</gene>
<comment type="caution">
    <text evidence="1">The sequence shown here is derived from an EMBL/GenBank/DDBJ whole genome shotgun (WGS) entry which is preliminary data.</text>
</comment>
<dbReference type="AlphaFoldDB" id="X1QR88"/>
<name>X1QR88_9ZZZZ</name>
<proteinExistence type="predicted"/>
<feature type="non-terminal residue" evidence="1">
    <location>
        <position position="1"/>
    </location>
</feature>
<sequence>TKYYPIDFKSVVLEVYDATAEAYFQLESEEMDNINGKAFLDMSTLYDATDTHDYTSYTAIEGAKLEITKVDTSFITWRRYSDEDGLIPIAQTIEDETYDWKLSAGTYVSVIRAAQSAVLATKHECVTMTAAS</sequence>
<accession>X1QR88</accession>
<organism evidence="1">
    <name type="scientific">marine sediment metagenome</name>
    <dbReference type="NCBI Taxonomy" id="412755"/>
    <lineage>
        <taxon>unclassified sequences</taxon>
        <taxon>metagenomes</taxon>
        <taxon>ecological metagenomes</taxon>
    </lineage>
</organism>
<dbReference type="EMBL" id="BARW01003812">
    <property type="protein sequence ID" value="GAI71052.1"/>
    <property type="molecule type" value="Genomic_DNA"/>
</dbReference>
<reference evidence="1" key="1">
    <citation type="journal article" date="2014" name="Front. Microbiol.">
        <title>High frequency of phylogenetically diverse reductive dehalogenase-homologous genes in deep subseafloor sedimentary metagenomes.</title>
        <authorList>
            <person name="Kawai M."/>
            <person name="Futagami T."/>
            <person name="Toyoda A."/>
            <person name="Takaki Y."/>
            <person name="Nishi S."/>
            <person name="Hori S."/>
            <person name="Arai W."/>
            <person name="Tsubouchi T."/>
            <person name="Morono Y."/>
            <person name="Uchiyama I."/>
            <person name="Ito T."/>
            <person name="Fujiyama A."/>
            <person name="Inagaki F."/>
            <person name="Takami H."/>
        </authorList>
    </citation>
    <scope>NUCLEOTIDE SEQUENCE</scope>
    <source>
        <strain evidence="1">Expedition CK06-06</strain>
    </source>
</reference>
<evidence type="ECO:0000313" key="1">
    <source>
        <dbReference type="EMBL" id="GAI71052.1"/>
    </source>
</evidence>